<evidence type="ECO:0000313" key="1">
    <source>
        <dbReference type="EMBL" id="STX08547.1"/>
    </source>
</evidence>
<reference evidence="2 4" key="2">
    <citation type="submission" date="2019-03" db="EMBL/GenBank/DDBJ databases">
        <title>Genomic Encyclopedia of Type Strains, Phase IV (KMG-IV): sequencing the most valuable type-strain genomes for metagenomic binning, comparative biology and taxonomic classification.</title>
        <authorList>
            <person name="Goeker M."/>
        </authorList>
    </citation>
    <scope>NUCLEOTIDE SEQUENCE [LARGE SCALE GENOMIC DNA]</scope>
    <source>
        <strain evidence="2 4">DSM 20580</strain>
    </source>
</reference>
<organism evidence="1 3">
    <name type="scientific">Kurthia zopfii</name>
    <dbReference type="NCBI Taxonomy" id="1650"/>
    <lineage>
        <taxon>Bacteria</taxon>
        <taxon>Bacillati</taxon>
        <taxon>Bacillota</taxon>
        <taxon>Bacilli</taxon>
        <taxon>Bacillales</taxon>
        <taxon>Caryophanaceae</taxon>
        <taxon>Kurthia</taxon>
    </lineage>
</organism>
<evidence type="ECO:0000313" key="4">
    <source>
        <dbReference type="Proteomes" id="UP000294641"/>
    </source>
</evidence>
<dbReference type="RefSeq" id="WP_109349627.1">
    <property type="nucleotide sequence ID" value="NZ_BJUE01000009.1"/>
</dbReference>
<dbReference type="Proteomes" id="UP000294641">
    <property type="component" value="Unassembled WGS sequence"/>
</dbReference>
<dbReference type="OrthoDB" id="6313019at2"/>
<comment type="caution">
    <text evidence="1">The sequence shown here is derived from an EMBL/GenBank/DDBJ whole genome shotgun (WGS) entry which is preliminary data.</text>
</comment>
<dbReference type="Proteomes" id="UP000254330">
    <property type="component" value="Unassembled WGS sequence"/>
</dbReference>
<proteinExistence type="predicted"/>
<dbReference type="EMBL" id="UGNP01000001">
    <property type="protein sequence ID" value="STX08547.1"/>
    <property type="molecule type" value="Genomic_DNA"/>
</dbReference>
<protein>
    <submittedName>
        <fullName evidence="1">Uncharacterized protein</fullName>
    </submittedName>
</protein>
<evidence type="ECO:0000313" key="3">
    <source>
        <dbReference type="Proteomes" id="UP000254330"/>
    </source>
</evidence>
<evidence type="ECO:0000313" key="2">
    <source>
        <dbReference type="EMBL" id="TDR38457.1"/>
    </source>
</evidence>
<sequence>MKLPPGITGFFDDHAAFQPMDLKKFRTICYDVSFQKGVTLLAIVEASYPTNYLCAKFSINDQPFQIVMNAYYPLFATTVIAEEGHLTFCELPQQLKTFEEHYQLLSTEELTKHLTDQDIENLTDVEKYQIQLWSPSNIGEAIFNTWD</sequence>
<accession>A0A8B4Q409</accession>
<dbReference type="AlphaFoldDB" id="A0A8B4Q409"/>
<keyword evidence="4" id="KW-1185">Reference proteome</keyword>
<name>A0A8B4Q409_9BACL</name>
<reference evidence="1 3" key="1">
    <citation type="submission" date="2018-06" db="EMBL/GenBank/DDBJ databases">
        <authorList>
            <consortium name="Pathogen Informatics"/>
            <person name="Doyle S."/>
        </authorList>
    </citation>
    <scope>NUCLEOTIDE SEQUENCE [LARGE SCALE GENOMIC DNA]</scope>
    <source>
        <strain evidence="1 3">NCTC10597</strain>
    </source>
</reference>
<gene>
    <name evidence="2" type="ORF">DFR61_11614</name>
    <name evidence="1" type="ORF">NCTC10597_00211</name>
</gene>
<dbReference type="EMBL" id="SNZG01000016">
    <property type="protein sequence ID" value="TDR38457.1"/>
    <property type="molecule type" value="Genomic_DNA"/>
</dbReference>